<feature type="domain" description="DUF7703" evidence="2">
    <location>
        <begin position="53"/>
        <end position="157"/>
    </location>
</feature>
<dbReference type="AlphaFoldDB" id="A0A6A6DMW1"/>
<dbReference type="Proteomes" id="UP000800200">
    <property type="component" value="Unassembled WGS sequence"/>
</dbReference>
<accession>A0A6A6DMW1</accession>
<feature type="compositionally biased region" description="Gly residues" evidence="1">
    <location>
        <begin position="387"/>
        <end position="396"/>
    </location>
</feature>
<evidence type="ECO:0000313" key="4">
    <source>
        <dbReference type="Proteomes" id="UP000800200"/>
    </source>
</evidence>
<dbReference type="PANTHER" id="PTHR37013">
    <property type="entry name" value="INTEGRAL MEMBRANE PROTEIN (AFU_ORTHOLOGUE AFUA_1G05950)-RELATED"/>
    <property type="match status" value="1"/>
</dbReference>
<dbReference type="EMBL" id="ML994655">
    <property type="protein sequence ID" value="KAF2180877.1"/>
    <property type="molecule type" value="Genomic_DNA"/>
</dbReference>
<dbReference type="Pfam" id="PF24802">
    <property type="entry name" value="DUF7703"/>
    <property type="match status" value="1"/>
</dbReference>
<evidence type="ECO:0000259" key="2">
    <source>
        <dbReference type="Pfam" id="PF24802"/>
    </source>
</evidence>
<dbReference type="OrthoDB" id="405906at2759"/>
<dbReference type="PANTHER" id="PTHR37013:SF3">
    <property type="entry name" value="INTEGRAL MEMBRANE PROTEIN (AFU_ORTHOLOGUE AFUA_1G05950)"/>
    <property type="match status" value="1"/>
</dbReference>
<sequence length="396" mass="43985">MAGESGPISVPLPRAMINRWFLRNRMWLRWEFQYTPHPSSYATSGWCRIFQWPFVKPFIIYEKVQLTGFCIQESIISGLYILEAFRALRPILAIRGPTERKVVRRLILVNIFVVAMDITLLVTEYTNNFDIQTTYKPVVYSVKLKMEFIILNHLLKVMEEGNRSWPFSRSLARGDIQLTGTNSMESNCATNGSDSTGAGTSGYYPNQLGTTTKGTIRTSRDSGMISLVCSCFYYIPDLRAWKGVLGGLTVPETTGGDTRDAGERGVGKWSPDGRIVRASRASLGAATSQPSPLTFKGEVGGKAAAVKGGHFETRDDYISLKVLAEWTLIGRHVYCRLDVGHVDIVGFWLESFVSCDEDIRVLRLLNARESIAGPRRFSGSSEAESENGGGGGCCWE</sequence>
<organism evidence="3 4">
    <name type="scientific">Zopfia rhizophila CBS 207.26</name>
    <dbReference type="NCBI Taxonomy" id="1314779"/>
    <lineage>
        <taxon>Eukaryota</taxon>
        <taxon>Fungi</taxon>
        <taxon>Dikarya</taxon>
        <taxon>Ascomycota</taxon>
        <taxon>Pezizomycotina</taxon>
        <taxon>Dothideomycetes</taxon>
        <taxon>Dothideomycetes incertae sedis</taxon>
        <taxon>Zopfiaceae</taxon>
        <taxon>Zopfia</taxon>
    </lineage>
</organism>
<name>A0A6A6DMW1_9PEZI</name>
<evidence type="ECO:0000313" key="3">
    <source>
        <dbReference type="EMBL" id="KAF2180877.1"/>
    </source>
</evidence>
<feature type="region of interest" description="Disordered" evidence="1">
    <location>
        <begin position="375"/>
        <end position="396"/>
    </location>
</feature>
<evidence type="ECO:0000256" key="1">
    <source>
        <dbReference type="SAM" id="MobiDB-lite"/>
    </source>
</evidence>
<protein>
    <recommendedName>
        <fullName evidence="2">DUF7703 domain-containing protein</fullName>
    </recommendedName>
</protein>
<gene>
    <name evidence="3" type="ORF">K469DRAFT_692431</name>
</gene>
<reference evidence="3" key="1">
    <citation type="journal article" date="2020" name="Stud. Mycol.">
        <title>101 Dothideomycetes genomes: a test case for predicting lifestyles and emergence of pathogens.</title>
        <authorList>
            <person name="Haridas S."/>
            <person name="Albert R."/>
            <person name="Binder M."/>
            <person name="Bloem J."/>
            <person name="Labutti K."/>
            <person name="Salamov A."/>
            <person name="Andreopoulos B."/>
            <person name="Baker S."/>
            <person name="Barry K."/>
            <person name="Bills G."/>
            <person name="Bluhm B."/>
            <person name="Cannon C."/>
            <person name="Castanera R."/>
            <person name="Culley D."/>
            <person name="Daum C."/>
            <person name="Ezra D."/>
            <person name="Gonzalez J."/>
            <person name="Henrissat B."/>
            <person name="Kuo A."/>
            <person name="Liang C."/>
            <person name="Lipzen A."/>
            <person name="Lutzoni F."/>
            <person name="Magnuson J."/>
            <person name="Mondo S."/>
            <person name="Nolan M."/>
            <person name="Ohm R."/>
            <person name="Pangilinan J."/>
            <person name="Park H.-J."/>
            <person name="Ramirez L."/>
            <person name="Alfaro M."/>
            <person name="Sun H."/>
            <person name="Tritt A."/>
            <person name="Yoshinaga Y."/>
            <person name="Zwiers L.-H."/>
            <person name="Turgeon B."/>
            <person name="Goodwin S."/>
            <person name="Spatafora J."/>
            <person name="Crous P."/>
            <person name="Grigoriev I."/>
        </authorList>
    </citation>
    <scope>NUCLEOTIDE SEQUENCE</scope>
    <source>
        <strain evidence="3">CBS 207.26</strain>
    </source>
</reference>
<proteinExistence type="predicted"/>
<keyword evidence="4" id="KW-1185">Reference proteome</keyword>
<dbReference type="InterPro" id="IPR056120">
    <property type="entry name" value="DUF7703"/>
</dbReference>